<dbReference type="EMBL" id="CAJOBP010104616">
    <property type="protein sequence ID" value="CAF4985531.1"/>
    <property type="molecule type" value="Genomic_DNA"/>
</dbReference>
<feature type="non-terminal residue" evidence="2">
    <location>
        <position position="61"/>
    </location>
</feature>
<dbReference type="EMBL" id="CAJOBP010092313">
    <property type="protein sequence ID" value="CAF4951453.1"/>
    <property type="molecule type" value="Genomic_DNA"/>
</dbReference>
<gene>
    <name evidence="3" type="ORF">QYT958_LOCUS45321</name>
    <name evidence="1" type="ORF">UJA718_LOCUS47771</name>
    <name evidence="2" type="ORF">UJA718_LOCUS49546</name>
</gene>
<dbReference type="Proteomes" id="UP000663873">
    <property type="component" value="Unassembled WGS sequence"/>
</dbReference>
<feature type="non-terminal residue" evidence="2">
    <location>
        <position position="1"/>
    </location>
</feature>
<comment type="caution">
    <text evidence="2">The sequence shown here is derived from an EMBL/GenBank/DDBJ whole genome shotgun (WGS) entry which is preliminary data.</text>
</comment>
<proteinExistence type="predicted"/>
<accession>A0A821ZM30</accession>
<dbReference type="AlphaFoldDB" id="A0A821ZM30"/>
<keyword evidence="4" id="KW-1185">Reference proteome</keyword>
<organism evidence="2 4">
    <name type="scientific">Rotaria socialis</name>
    <dbReference type="NCBI Taxonomy" id="392032"/>
    <lineage>
        <taxon>Eukaryota</taxon>
        <taxon>Metazoa</taxon>
        <taxon>Spiralia</taxon>
        <taxon>Gnathifera</taxon>
        <taxon>Rotifera</taxon>
        <taxon>Eurotatoria</taxon>
        <taxon>Bdelloidea</taxon>
        <taxon>Philodinida</taxon>
        <taxon>Philodinidae</taxon>
        <taxon>Rotaria</taxon>
    </lineage>
</organism>
<dbReference type="Proteomes" id="UP000663848">
    <property type="component" value="Unassembled WGS sequence"/>
</dbReference>
<protein>
    <submittedName>
        <fullName evidence="2">Uncharacterized protein</fullName>
    </submittedName>
</protein>
<evidence type="ECO:0000313" key="2">
    <source>
        <dbReference type="EMBL" id="CAF4985531.1"/>
    </source>
</evidence>
<name>A0A821ZM30_9BILA</name>
<dbReference type="EMBL" id="CAJOBR010074712">
    <property type="protein sequence ID" value="CAF5109266.1"/>
    <property type="molecule type" value="Genomic_DNA"/>
</dbReference>
<reference evidence="2" key="1">
    <citation type="submission" date="2021-02" db="EMBL/GenBank/DDBJ databases">
        <authorList>
            <person name="Nowell W R."/>
        </authorList>
    </citation>
    <scope>NUCLEOTIDE SEQUENCE</scope>
</reference>
<evidence type="ECO:0000313" key="1">
    <source>
        <dbReference type="EMBL" id="CAF4951453.1"/>
    </source>
</evidence>
<evidence type="ECO:0000313" key="4">
    <source>
        <dbReference type="Proteomes" id="UP000663873"/>
    </source>
</evidence>
<evidence type="ECO:0000313" key="3">
    <source>
        <dbReference type="EMBL" id="CAF5109266.1"/>
    </source>
</evidence>
<sequence>RSLGETFGDVACLGGVEKTDLIKVPIEKSPSHNESESNYKQPAVAVVVESKQELDSVEQQT</sequence>